<protein>
    <submittedName>
        <fullName evidence="3">Uncharacterized protein</fullName>
    </submittedName>
</protein>
<proteinExistence type="predicted"/>
<evidence type="ECO:0000313" key="2">
    <source>
        <dbReference type="EMBL" id="MFC7253752.1"/>
    </source>
</evidence>
<feature type="region of interest" description="Disordered" evidence="1">
    <location>
        <begin position="195"/>
        <end position="228"/>
    </location>
</feature>
<reference evidence="3" key="3">
    <citation type="submission" date="2024-09" db="EMBL/GenBank/DDBJ databases">
        <authorList>
            <person name="Sun Q."/>
        </authorList>
    </citation>
    <scope>NUCLEOTIDE SEQUENCE</scope>
    <source>
        <strain evidence="3">CGMCC 4.163</strain>
    </source>
</reference>
<gene>
    <name evidence="2" type="ORF">ACFQKE_00245</name>
    <name evidence="3" type="ORF">ACFQKE_16475</name>
</gene>
<organism evidence="3 4">
    <name type="scientific">Haloplanus litoreus</name>
    <dbReference type="NCBI Taxonomy" id="767515"/>
    <lineage>
        <taxon>Archaea</taxon>
        <taxon>Methanobacteriati</taxon>
        <taxon>Methanobacteriota</taxon>
        <taxon>Stenosarchaea group</taxon>
        <taxon>Halobacteria</taxon>
        <taxon>Halobacteriales</taxon>
        <taxon>Haloferacaceae</taxon>
        <taxon>Haloplanus</taxon>
    </lineage>
</organism>
<keyword evidence="4" id="KW-1185">Reference proteome</keyword>
<evidence type="ECO:0000313" key="4">
    <source>
        <dbReference type="Proteomes" id="UP001596434"/>
    </source>
</evidence>
<dbReference type="EMBL" id="JBHTAT010000001">
    <property type="protein sequence ID" value="MFC7253752.1"/>
    <property type="molecule type" value="Genomic_DNA"/>
</dbReference>
<dbReference type="RefSeq" id="WP_379701783.1">
    <property type="nucleotide sequence ID" value="NZ_JBHTAT010000001.1"/>
</dbReference>
<comment type="caution">
    <text evidence="3">The sequence shown here is derived from an EMBL/GenBank/DDBJ whole genome shotgun (WGS) entry which is preliminary data.</text>
</comment>
<dbReference type="GeneID" id="96955279"/>
<name>A0ABD6A3D4_9EURY</name>
<feature type="compositionally biased region" description="Basic and acidic residues" evidence="1">
    <location>
        <begin position="196"/>
        <end position="216"/>
    </location>
</feature>
<dbReference type="Proteomes" id="UP001596434">
    <property type="component" value="Unassembled WGS sequence"/>
</dbReference>
<reference evidence="3" key="1">
    <citation type="journal article" date="2014" name="Int. J. Syst. Evol. Microbiol.">
        <title>Complete genome sequence of Corynebacterium casei LMG S-19264T (=DSM 44701T), isolated from a smear-ripened cheese.</title>
        <authorList>
            <consortium name="US DOE Joint Genome Institute (JGI-PGF)"/>
            <person name="Walter F."/>
            <person name="Albersmeier A."/>
            <person name="Kalinowski J."/>
            <person name="Ruckert C."/>
        </authorList>
    </citation>
    <scope>NUCLEOTIDE SEQUENCE [LARGE SCALE GENOMIC DNA]</scope>
    <source>
        <strain evidence="3">CGMCC 4.163</strain>
    </source>
</reference>
<sequence length="228" mass="26483">MTKAFEKIQEGPQTEFGLGDFNYEERTHVRQIRISGRNTREDGAAFNAVVYLEGDDKRAAQKFVEVNREELEQIDATGRNFLQDAVAREIYDWILHYLGERKLEKFETVVREARPDGTIWIIDRDRYEEHHNRRYTASESGVVKLTDTTPMELFESFGPLITWSNIDDHDCIEAHTPVTLLEYYRVSPEYSVEPLEISRETEQGRQTEPALRKVADEAPAESPETPEE</sequence>
<accession>A0ABD6A3D4</accession>
<evidence type="ECO:0000313" key="3">
    <source>
        <dbReference type="EMBL" id="MFC7256882.1"/>
    </source>
</evidence>
<dbReference type="AlphaFoldDB" id="A0ABD6A3D4"/>
<reference evidence="4" key="2">
    <citation type="journal article" date="2019" name="Int. J. Syst. Evol. Microbiol.">
        <title>The Global Catalogue of Microorganisms (GCM) 10K type strain sequencing project: providing services to taxonomists for standard genome sequencing and annotation.</title>
        <authorList>
            <consortium name="The Broad Institute Genomics Platform"/>
            <consortium name="The Broad Institute Genome Sequencing Center for Infectious Disease"/>
            <person name="Wu L."/>
            <person name="Ma J."/>
        </authorList>
    </citation>
    <scope>NUCLEOTIDE SEQUENCE [LARGE SCALE GENOMIC DNA]</scope>
    <source>
        <strain evidence="4">GX21</strain>
    </source>
</reference>
<dbReference type="EMBL" id="JBHTAT010000001">
    <property type="protein sequence ID" value="MFC7256882.1"/>
    <property type="molecule type" value="Genomic_DNA"/>
</dbReference>
<evidence type="ECO:0000256" key="1">
    <source>
        <dbReference type="SAM" id="MobiDB-lite"/>
    </source>
</evidence>